<keyword evidence="3" id="KW-1185">Reference proteome</keyword>
<dbReference type="Proteomes" id="UP000046155">
    <property type="component" value="Unassembled WGS sequence"/>
</dbReference>
<accession>A0A0B7MJ02</accession>
<dbReference type="AlphaFoldDB" id="A0A0B7MJ02"/>
<dbReference type="RefSeq" id="WP_044664393.1">
    <property type="nucleotide sequence ID" value="NZ_CDRZ01000061.1"/>
</dbReference>
<keyword evidence="1" id="KW-0472">Membrane</keyword>
<evidence type="ECO:0000256" key="1">
    <source>
        <dbReference type="SAM" id="Phobius"/>
    </source>
</evidence>
<keyword evidence="1" id="KW-1133">Transmembrane helix</keyword>
<organism evidence="2 3">
    <name type="scientific">Syntrophaceticus schinkii</name>
    <dbReference type="NCBI Taxonomy" id="499207"/>
    <lineage>
        <taxon>Bacteria</taxon>
        <taxon>Bacillati</taxon>
        <taxon>Bacillota</taxon>
        <taxon>Clostridia</taxon>
        <taxon>Thermoanaerobacterales</taxon>
        <taxon>Thermoanaerobacterales Family III. Incertae Sedis</taxon>
        <taxon>Syntrophaceticus</taxon>
    </lineage>
</organism>
<evidence type="ECO:0000313" key="2">
    <source>
        <dbReference type="EMBL" id="CEO88178.1"/>
    </source>
</evidence>
<sequence length="211" mass="23182">MQDYAYGRELNIKIKAIYILLTVLIISMITILLSGCHQSNISADMIIANEKIIQVKDFSVNSNSTTLKTSAKGTIFVKGTEGVPEHIQIVARIEIDPDDWGGVAFYIPKKWNVSSISSSYPENKAQAIPADYVSTWFTASDRYKWQKSVEIGRDRSYRPTGGGTGTVVINLVPDTNAMQQSETFDITVEVGSDEKNGIKIVGTDGTSIQIP</sequence>
<gene>
    <name evidence="2" type="ORF">SSCH_1530005</name>
</gene>
<keyword evidence="1" id="KW-0812">Transmembrane</keyword>
<dbReference type="OrthoDB" id="2611155at2"/>
<evidence type="ECO:0000313" key="3">
    <source>
        <dbReference type="Proteomes" id="UP000046155"/>
    </source>
</evidence>
<dbReference type="EMBL" id="CDRZ01000061">
    <property type="protein sequence ID" value="CEO88178.1"/>
    <property type="molecule type" value="Genomic_DNA"/>
</dbReference>
<reference evidence="3" key="1">
    <citation type="submission" date="2015-01" db="EMBL/GenBank/DDBJ databases">
        <authorList>
            <person name="Manzoor Shahid"/>
            <person name="Zubair Saima"/>
        </authorList>
    </citation>
    <scope>NUCLEOTIDE SEQUENCE [LARGE SCALE GENOMIC DNA]</scope>
    <source>
        <strain evidence="3">Sp3</strain>
    </source>
</reference>
<protein>
    <submittedName>
        <fullName evidence="2">Uncharacterized protein</fullName>
    </submittedName>
</protein>
<name>A0A0B7MJ02_9FIRM</name>
<feature type="transmembrane region" description="Helical" evidence="1">
    <location>
        <begin position="16"/>
        <end position="35"/>
    </location>
</feature>
<proteinExistence type="predicted"/>